<accession>A0A502E7W3</accession>
<comment type="caution">
    <text evidence="1">The sequence shown here is derived from an EMBL/GenBank/DDBJ whole genome shotgun (WGS) entry which is preliminary data.</text>
</comment>
<dbReference type="EMBL" id="RCZH01000024">
    <property type="protein sequence ID" value="TPG32596.1"/>
    <property type="molecule type" value="Genomic_DNA"/>
</dbReference>
<reference evidence="1 2" key="1">
    <citation type="journal article" date="2019" name="Environ. Microbiol.">
        <title>Species interactions and distinct microbial communities in high Arctic permafrost affected cryosols are associated with the CH4 and CO2 gas fluxes.</title>
        <authorList>
            <person name="Altshuler I."/>
            <person name="Hamel J."/>
            <person name="Turney S."/>
            <person name="Magnuson E."/>
            <person name="Levesque R."/>
            <person name="Greer C."/>
            <person name="Whyte L.G."/>
        </authorList>
    </citation>
    <scope>NUCLEOTIDE SEQUENCE [LARGE SCALE GENOMIC DNA]</scope>
    <source>
        <strain evidence="1 2">42</strain>
    </source>
</reference>
<organism evidence="1 2">
    <name type="scientific">Flavobacterium pectinovorum</name>
    <dbReference type="NCBI Taxonomy" id="29533"/>
    <lineage>
        <taxon>Bacteria</taxon>
        <taxon>Pseudomonadati</taxon>
        <taxon>Bacteroidota</taxon>
        <taxon>Flavobacteriia</taxon>
        <taxon>Flavobacteriales</taxon>
        <taxon>Flavobacteriaceae</taxon>
        <taxon>Flavobacterium</taxon>
    </lineage>
</organism>
<gene>
    <name evidence="1" type="ORF">EAH81_25250</name>
</gene>
<protein>
    <recommendedName>
        <fullName evidence="3">DUF3077 domain-containing protein</fullName>
    </recommendedName>
</protein>
<proteinExistence type="predicted"/>
<evidence type="ECO:0000313" key="1">
    <source>
        <dbReference type="EMBL" id="TPG32596.1"/>
    </source>
</evidence>
<keyword evidence="2" id="KW-1185">Reference proteome</keyword>
<name>A0A502E7W3_9FLAO</name>
<dbReference type="RefSeq" id="WP_140511685.1">
    <property type="nucleotide sequence ID" value="NZ_RCZH01000024.1"/>
</dbReference>
<evidence type="ECO:0000313" key="2">
    <source>
        <dbReference type="Proteomes" id="UP000319700"/>
    </source>
</evidence>
<sequence length="79" mass="9267">MSQNNLPEQTEKKLLYFFNNDIDPESLAKAIKQLNIVIALSKVIEDEAKYSQKENLKQGLHWLNELAEILDPYLEYKKD</sequence>
<dbReference type="OrthoDB" id="1372875at2"/>
<dbReference type="Proteomes" id="UP000319700">
    <property type="component" value="Unassembled WGS sequence"/>
</dbReference>
<dbReference type="AlphaFoldDB" id="A0A502E7W3"/>
<evidence type="ECO:0008006" key="3">
    <source>
        <dbReference type="Google" id="ProtNLM"/>
    </source>
</evidence>